<sequence>MAEYWTVTQELLQGSDPMLTENLLKKPPFRFLHDVVSEVTRNTGFARGLFDAVESDSGKVKDKESKVAWLTKIIACVGLALGEHVRARPLKIVAGLEPEHTNAFLQQLARAASAGDAPDAVRRTLAGETFAGDNDNTAGAAPPSRREPPQREREPSPPRREPSPPRARSPSPEAFAPPPPPHSDSDDELAPKTNSSRTDPVDRSEPLKDQSGASTTRDRSPPPSSRRPPPRPQSARRAPPKLASNVVEVESGTSSRDGSRPGSVEGSRGGPAQLSTLNPNPKPPLANVLGEGDVVDSDDDDESGEDASAPAPAIAAPSAGTAWDRASDIGGGALVRDMLAAKREGDAAAASAVGATTDEATAKAASGGGKGIILGSRRRSRKAAGGGGGGADDHPTGGSTGGVGGGVSAAMFRDDDDDAAGGTTEDDVEAIRERVQALVQFTNPLGKAMDALQEDVETMRRELAFWQRERENMGRIAQEVKSAPLGETVAKQDRRLEEADDEIAAMKKKIQSVKAAIHRNDDKIAKLLDMVVTPA</sequence>
<evidence type="ECO:0000256" key="3">
    <source>
        <dbReference type="ARBA" id="ARBA00022490"/>
    </source>
</evidence>
<dbReference type="eggNOG" id="KOG3809">
    <property type="taxonomic scope" value="Eukaryota"/>
</dbReference>
<evidence type="ECO:0000259" key="12">
    <source>
        <dbReference type="Pfam" id="PF10243"/>
    </source>
</evidence>
<evidence type="ECO:0000313" key="15">
    <source>
        <dbReference type="Proteomes" id="UP000002009"/>
    </source>
</evidence>
<feature type="compositionally biased region" description="Gly residues" evidence="11">
    <location>
        <begin position="398"/>
        <end position="407"/>
    </location>
</feature>
<evidence type="ECO:0000256" key="9">
    <source>
        <dbReference type="ARBA" id="ARBA00070492"/>
    </source>
</evidence>
<dbReference type="InterPro" id="IPR040468">
    <property type="entry name" value="TRAF3IP1_N"/>
</dbReference>
<feature type="domain" description="TRAF3-interacting protein 1 N-terminal" evidence="12">
    <location>
        <begin position="5"/>
        <end position="113"/>
    </location>
</feature>
<dbReference type="OMA" id="FRFLMDV"/>
<dbReference type="InterPro" id="IPR041476">
    <property type="entry name" value="TRAF3IP1_C"/>
</dbReference>
<feature type="compositionally biased region" description="Low complexity" evidence="11">
    <location>
        <begin position="347"/>
        <end position="365"/>
    </location>
</feature>
<feature type="compositionally biased region" description="Low complexity" evidence="11">
    <location>
        <begin position="306"/>
        <end position="319"/>
    </location>
</feature>
<dbReference type="GO" id="GO:0008017">
    <property type="term" value="F:microtubule binding"/>
    <property type="evidence" value="ECO:0007669"/>
    <property type="project" value="InterPro"/>
</dbReference>
<dbReference type="InterPro" id="IPR018799">
    <property type="entry name" value="TRAF3IP1"/>
</dbReference>
<dbReference type="FunFam" id="1.10.418.50:FF:000001">
    <property type="entry name" value="TRAF3-interacting protein 1 isoform X1"/>
    <property type="match status" value="1"/>
</dbReference>
<organism evidence="14 15">
    <name type="scientific">Micromonas commoda (strain RCC299 / NOUM17 / CCMP2709)</name>
    <name type="common">Picoplanktonic green alga</name>
    <dbReference type="NCBI Taxonomy" id="296587"/>
    <lineage>
        <taxon>Eukaryota</taxon>
        <taxon>Viridiplantae</taxon>
        <taxon>Chlorophyta</taxon>
        <taxon>Mamiellophyceae</taxon>
        <taxon>Mamiellales</taxon>
        <taxon>Mamiellaceae</taxon>
        <taxon>Micromonas</taxon>
    </lineage>
</organism>
<accession>C1FI46</accession>
<dbReference type="AlphaFoldDB" id="C1FI46"/>
<dbReference type="Proteomes" id="UP000002009">
    <property type="component" value="Chromosome 10"/>
</dbReference>
<keyword evidence="5 10" id="KW-0175">Coiled coil</keyword>
<keyword evidence="4" id="KW-0970">Cilium biogenesis/degradation</keyword>
<evidence type="ECO:0000313" key="14">
    <source>
        <dbReference type="EMBL" id="ACO69930.1"/>
    </source>
</evidence>
<dbReference type="GO" id="GO:0036064">
    <property type="term" value="C:ciliary basal body"/>
    <property type="evidence" value="ECO:0007669"/>
    <property type="project" value="TreeGrafter"/>
</dbReference>
<feature type="domain" description="TRAF3-interacting protein 1 C-terminal" evidence="13">
    <location>
        <begin position="418"/>
        <end position="531"/>
    </location>
</feature>
<feature type="compositionally biased region" description="Acidic residues" evidence="11">
    <location>
        <begin position="293"/>
        <end position="305"/>
    </location>
</feature>
<evidence type="ECO:0000256" key="6">
    <source>
        <dbReference type="ARBA" id="ARBA00023212"/>
    </source>
</evidence>
<reference evidence="14 15" key="1">
    <citation type="journal article" date="2009" name="Science">
        <title>Green evolution and dynamic adaptations revealed by genomes of the marine picoeukaryotes Micromonas.</title>
        <authorList>
            <person name="Worden A.Z."/>
            <person name="Lee J.H."/>
            <person name="Mock T."/>
            <person name="Rouze P."/>
            <person name="Simmons M.P."/>
            <person name="Aerts A.L."/>
            <person name="Allen A.E."/>
            <person name="Cuvelier M.L."/>
            <person name="Derelle E."/>
            <person name="Everett M.V."/>
            <person name="Foulon E."/>
            <person name="Grimwood J."/>
            <person name="Gundlach H."/>
            <person name="Henrissat B."/>
            <person name="Napoli C."/>
            <person name="McDonald S.M."/>
            <person name="Parker M.S."/>
            <person name="Rombauts S."/>
            <person name="Salamov A."/>
            <person name="Von Dassow P."/>
            <person name="Badger J.H."/>
            <person name="Coutinho P.M."/>
            <person name="Demir E."/>
            <person name="Dubchak I."/>
            <person name="Gentemann C."/>
            <person name="Eikrem W."/>
            <person name="Gready J.E."/>
            <person name="John U."/>
            <person name="Lanier W."/>
            <person name="Lindquist E.A."/>
            <person name="Lucas S."/>
            <person name="Mayer K.F."/>
            <person name="Moreau H."/>
            <person name="Not F."/>
            <person name="Otillar R."/>
            <person name="Panaud O."/>
            <person name="Pangilinan J."/>
            <person name="Paulsen I."/>
            <person name="Piegu B."/>
            <person name="Poliakov A."/>
            <person name="Robbens S."/>
            <person name="Schmutz J."/>
            <person name="Toulza E."/>
            <person name="Wyss T."/>
            <person name="Zelensky A."/>
            <person name="Zhou K."/>
            <person name="Armbrust E.V."/>
            <person name="Bhattacharya D."/>
            <person name="Goodenough U.W."/>
            <person name="Van de Peer Y."/>
            <person name="Grigoriev I.V."/>
        </authorList>
    </citation>
    <scope>NUCLEOTIDE SEQUENCE [LARGE SCALE GENOMIC DNA]</scope>
    <source>
        <strain evidence="15">RCC299 / NOUM17</strain>
    </source>
</reference>
<evidence type="ECO:0000256" key="8">
    <source>
        <dbReference type="ARBA" id="ARBA00043971"/>
    </source>
</evidence>
<evidence type="ECO:0000256" key="7">
    <source>
        <dbReference type="ARBA" id="ARBA00023273"/>
    </source>
</evidence>
<dbReference type="InParanoid" id="C1FI46"/>
<feature type="compositionally biased region" description="Acidic residues" evidence="11">
    <location>
        <begin position="414"/>
        <end position="427"/>
    </location>
</feature>
<evidence type="ECO:0000256" key="10">
    <source>
        <dbReference type="SAM" id="Coils"/>
    </source>
</evidence>
<comment type="similarity">
    <text evidence="8">Belongs to the TRAF3IP1 family.</text>
</comment>
<proteinExistence type="inferred from homology"/>
<protein>
    <recommendedName>
        <fullName evidence="9">TRAF3-interacting protein 1</fullName>
    </recommendedName>
</protein>
<keyword evidence="7" id="KW-0966">Cell projection</keyword>
<feature type="region of interest" description="Disordered" evidence="11">
    <location>
        <begin position="342"/>
        <end position="427"/>
    </location>
</feature>
<dbReference type="KEGG" id="mis:MICPUN_102575"/>
<dbReference type="GO" id="GO:0048731">
    <property type="term" value="P:system development"/>
    <property type="evidence" value="ECO:0007669"/>
    <property type="project" value="UniProtKB-ARBA"/>
</dbReference>
<keyword evidence="15" id="KW-1185">Reference proteome</keyword>
<dbReference type="Pfam" id="PF17749">
    <property type="entry name" value="MIP-T3_C"/>
    <property type="match status" value="1"/>
</dbReference>
<name>C1FI46_MICCC</name>
<feature type="compositionally biased region" description="Basic and acidic residues" evidence="11">
    <location>
        <begin position="199"/>
        <end position="208"/>
    </location>
</feature>
<dbReference type="RefSeq" id="XP_002508672.1">
    <property type="nucleotide sequence ID" value="XM_002508626.1"/>
</dbReference>
<dbReference type="GO" id="GO:0048513">
    <property type="term" value="P:animal organ development"/>
    <property type="evidence" value="ECO:0007669"/>
    <property type="project" value="UniProtKB-ARBA"/>
</dbReference>
<dbReference type="GO" id="GO:0060271">
    <property type="term" value="P:cilium assembly"/>
    <property type="evidence" value="ECO:0007669"/>
    <property type="project" value="TreeGrafter"/>
</dbReference>
<feature type="coiled-coil region" evidence="10">
    <location>
        <begin position="449"/>
        <end position="516"/>
    </location>
</feature>
<dbReference type="GeneID" id="8246680"/>
<evidence type="ECO:0000256" key="11">
    <source>
        <dbReference type="SAM" id="MobiDB-lite"/>
    </source>
</evidence>
<dbReference type="PANTHER" id="PTHR31363">
    <property type="entry name" value="TRAF3-INTERACTING PROTEIN 1"/>
    <property type="match status" value="1"/>
</dbReference>
<comment type="subcellular location">
    <subcellularLocation>
        <location evidence="2">Cytoplasm</location>
        <location evidence="2">Cytoskeleton</location>
        <location evidence="2">Cilium axoneme</location>
    </subcellularLocation>
    <subcellularLocation>
        <location evidence="1">Cytoplasm</location>
        <location evidence="1">Cytoskeleton</location>
        <location evidence="1">Cilium basal body</location>
    </subcellularLocation>
</comment>
<dbReference type="Gene3D" id="1.10.418.50">
    <property type="entry name" value="Microtubule-binding protein MIP-T3"/>
    <property type="match status" value="1"/>
</dbReference>
<feature type="compositionally biased region" description="Pro residues" evidence="11">
    <location>
        <begin position="221"/>
        <end position="232"/>
    </location>
</feature>
<dbReference type="GO" id="GO:0030992">
    <property type="term" value="C:intraciliary transport particle B"/>
    <property type="evidence" value="ECO:0007669"/>
    <property type="project" value="TreeGrafter"/>
</dbReference>
<dbReference type="STRING" id="296587.C1FI46"/>
<dbReference type="OrthoDB" id="10258914at2759"/>
<dbReference type="GO" id="GO:0005930">
    <property type="term" value="C:axoneme"/>
    <property type="evidence" value="ECO:0007669"/>
    <property type="project" value="UniProtKB-SubCell"/>
</dbReference>
<feature type="region of interest" description="Disordered" evidence="11">
    <location>
        <begin position="127"/>
        <end position="327"/>
    </location>
</feature>
<evidence type="ECO:0000256" key="2">
    <source>
        <dbReference type="ARBA" id="ARBA00004430"/>
    </source>
</evidence>
<dbReference type="GO" id="GO:0070507">
    <property type="term" value="P:regulation of microtubule cytoskeleton organization"/>
    <property type="evidence" value="ECO:0007669"/>
    <property type="project" value="TreeGrafter"/>
</dbReference>
<gene>
    <name evidence="14" type="ORF">MICPUN_102575</name>
</gene>
<keyword evidence="6" id="KW-0206">Cytoskeleton</keyword>
<evidence type="ECO:0000256" key="5">
    <source>
        <dbReference type="ARBA" id="ARBA00023054"/>
    </source>
</evidence>
<keyword evidence="3" id="KW-0963">Cytoplasm</keyword>
<evidence type="ECO:0000256" key="4">
    <source>
        <dbReference type="ARBA" id="ARBA00022794"/>
    </source>
</evidence>
<evidence type="ECO:0000256" key="1">
    <source>
        <dbReference type="ARBA" id="ARBA00004120"/>
    </source>
</evidence>
<dbReference type="InterPro" id="IPR042576">
    <property type="entry name" value="TRAF3IP1_N_sf"/>
</dbReference>
<dbReference type="GO" id="GO:0042073">
    <property type="term" value="P:intraciliary transport"/>
    <property type="evidence" value="ECO:0007669"/>
    <property type="project" value="TreeGrafter"/>
</dbReference>
<dbReference type="PANTHER" id="PTHR31363:SF0">
    <property type="entry name" value="TRAF3-INTERACTING PROTEIN 1"/>
    <property type="match status" value="1"/>
</dbReference>
<dbReference type="Pfam" id="PF10243">
    <property type="entry name" value="MIP-T3"/>
    <property type="match status" value="1"/>
</dbReference>
<evidence type="ECO:0000259" key="13">
    <source>
        <dbReference type="Pfam" id="PF17749"/>
    </source>
</evidence>
<dbReference type="EMBL" id="CP001576">
    <property type="protein sequence ID" value="ACO69930.1"/>
    <property type="molecule type" value="Genomic_DNA"/>
</dbReference>
<feature type="compositionally biased region" description="Basic and acidic residues" evidence="11">
    <location>
        <begin position="144"/>
        <end position="163"/>
    </location>
</feature>